<dbReference type="GO" id="GO:0008768">
    <property type="term" value="F:UDP-sugar diphosphatase activity"/>
    <property type="evidence" value="ECO:0007669"/>
    <property type="project" value="TreeGrafter"/>
</dbReference>
<evidence type="ECO:0000259" key="2">
    <source>
        <dbReference type="PROSITE" id="PS51841"/>
    </source>
</evidence>
<keyword evidence="3" id="KW-0378">Hydrolase</keyword>
<feature type="domain" description="LTD" evidence="2">
    <location>
        <begin position="36"/>
        <end position="208"/>
    </location>
</feature>
<dbReference type="SUPFAM" id="SSF74853">
    <property type="entry name" value="Lamin A/C globular tail domain"/>
    <property type="match status" value="1"/>
</dbReference>
<dbReference type="InterPro" id="IPR013783">
    <property type="entry name" value="Ig-like_fold"/>
</dbReference>
<dbReference type="GO" id="GO:0008253">
    <property type="term" value="F:5'-nucleotidase activity"/>
    <property type="evidence" value="ECO:0007669"/>
    <property type="project" value="UniProtKB-EC"/>
</dbReference>
<keyword evidence="4" id="KW-1185">Reference proteome</keyword>
<feature type="signal peptide" evidence="1">
    <location>
        <begin position="1"/>
        <end position="40"/>
    </location>
</feature>
<dbReference type="RefSeq" id="WP_182537664.1">
    <property type="nucleotide sequence ID" value="NZ_JACGXA010000001.1"/>
</dbReference>
<sequence length="2557" mass="261705">MSLLHRLRATQPSVRRGGMLTLLLAVVVSPLAGLAAPAQANTAGTGLVINEVFGGGGNTGAPYNADFVELFNPTSSPISLSGMYLHAANASAVGSSSYAGSPFALSGTVPAGGYWLVQASTAGANGAALPTPDQSVNFSMGAGAFSVSLWSGSTASSAYTTTTGNLVGTAGLVDLVGVGAKDYETALVGSAPSATLSVQRKASHADTDSNLADFSALAPTPKNHDTIESGGPSPLALAAISNVKTLGGKSVSIQAQASGGTGTKAYSLTGDPSTGGLAIDQTGAMSGTPTEGGTYHLTATVTAGSETASRTFDLTVVALNHANHVLVSEVWGDGGYTDAPFSNDYIELYNPTANPVNLSGWAIAYGGFRRSAGPVPTYPLTITGSETIPAGGYYLILGQSDPNGGGVPLPDADATVDIDYNGFDYRDGFVALVDRTTPPDLPAGDINAAASAQHVVDAVGYGPANTFEGSAQTAATSSETAAIRQPVDNDSNDSNLDWVLGDPTPTNSDGVVGNTGKVVLPTTCDSSLPANPTIAQVQGTNAVFSPYINCTVTTTGVVTAVYNRGFSTAGAATCGQCGFYIQTPGMSSDTTPGASDAVFVSVSSFTGITVAIGDSVRVTGKANEFGSGETLTQVTATATNITNLGASPTAVVMQGSAPTTYAAREAHEGELFQPTDVVLTDTYNLESQGELGLAAGAPTGPVATALDGVSEAPLQQPGQICRDGDSPCIQAAQADVKNRGYFLTGGTTYLGSSNISTPNKSKNSDIPYPFIDKTHSARVGAQVTFSKGAVLDFRNKKWYLNPPRSVVASGCSAAAPHSGCQVDRGEDVVTFEDTRADNAAPRPVPAGSNIRFATYNVENFFSVPMDQYAAANPWYASSGPGCEYNLDRNGTGIQAKQCTNPTGMSTAWDPVTGAVTAYGPALANAPRGAGRQEDLDRQTQKIVTAINLLGADVVALEEIGNPNKLKMGVTNSPLNPDVHNTKDQGQGTAMQWRDATVSYLVDHLNAGLPANQQWAFAASPEETTDSTSVPGLCATVQPNGTPVPGPANLRGTCSYASGMDVIRSAFIYKKTTVIPVGQGDLDLPGYTVNGVPDPWGNHVFADGSPFDNAREPLAQYFKPLGAKNDEGFALIVNHFKSKGDAAAPAGPARGGDKNDPLHGAFNASRIAQAKEVMRFANAFAAKWHTDKVFMLGDFNAYSGEDPIHAITDANDTEDPLDFKEIHSDDPNDTSYVFTTKVNGIGYGGAGSLDHILASAGARETHPRTDIWEINANESDVYDYGRFNTNATDFFDGSVPWRGSDHNPEVIDLTLPSAGADRKVTDVQILGINDFHGRLIADSADGGAAPLAGAVKSLRGIYGADETVLASAGDNVGASIFESFTQEDKPTLDALNAMNLQVSSVGNHEFDRGVGDLLNRIEQPKSETNPYGADNPLTWGDYLAANVVWKDSGDGHTAGDPITAPTKMITVPNPLSGTPIKIGFVGTVTSDLPSLQSPANLEGVTVLDNADTIAAVNGYAADLKAHGANLVVLLTHEGAATTDCSTMKTAGTAFSTILNGLDDEVDAVLSGHTHLEYSCSFAKGATDSNPLTTRPVMQGASYGTAMDQLVYSFDADNKPVDLIANNVGVKGPNGALFSYGPDADVRPIVDQAIADSAAAGARVLGTMTAPMYRSKLSDGTDNRGGESVLGNQVAEIQRWATRGAQQGGAQIAFMNPGGLRADALGTPNGDVYDLTYREAADVQPFANELVNMKLTGAQIKKVLEEQWQRDAFGNIPARPFLKLGISKGFTYTYSEKQDPAKPTGAMLGTVTGMWLDGEPIDLDATYSVTVNSFLATGGDNFWELNNGKDKLDTEQTDLQGQVDYMKQYATEPLRVDSSQRGVRVTFPAEAPTSYAPGATVSFDLASLDLNSPGAVKDDTVKVLVGDQVVASDVPVTHGNGTNPDDHWGTASVSFVLPTGIPGGQLHVVGDTTGTDVLLPVAADEGRTATTVSAEDETVSYGQPATLDISVSPSAATGTVTVKEGSTVLDTVDVSDGAATFTSSSLPVGVHTLTLRYSGSASHAPSSSTVTVTVTKVESTVTAEATPVSVAPGGTSTVTAHVAATGVTPSGSVTCSAPGMDDTTGTLNDSGDATCVVGPWGTAGDRTVTVSYAGDQVTAPGSTTTTVTVTKATPTMSATASPTSLVRGADTSTITVTLTSAADQLGGTVTCDDGSPADVPVTDGTATCTVGPFATTGDKTVTLTYSGDADNAAASTTVALSVTAPTGGGGGGGTPTPVDTTVTGSANPITWGNGGTVFVTVKSTKDTTGNVELREGSTTIGTASVATDGTATVLIPAKSLAVGSHTLTLAYAGDAANKASTGTVTVTVNKASSTTTVATANPGTVKVKKGTATVAVTVSSVDGVVPTGTVEALVNGQVVGTATLSGGSATLQVGPFAQVGEQTITIRYSGDANVSGSQGTTSVKVVKQSSKLTVSHSPSRAKAGKTRVTLQIGLVVDGTPANGTVRVELPGGDVLKVQVENGQGSVKLPKFDKPGKKTVVLTYNGSDTVEKSRATDVIEVVKG</sequence>
<dbReference type="GO" id="GO:0016020">
    <property type="term" value="C:membrane"/>
    <property type="evidence" value="ECO:0007669"/>
    <property type="project" value="InterPro"/>
</dbReference>
<name>A0A7W3IYN9_9ACTN</name>
<dbReference type="Gene3D" id="2.60.40.10">
    <property type="entry name" value="Immunoglobulins"/>
    <property type="match status" value="4"/>
</dbReference>
<dbReference type="Pfam" id="PF00932">
    <property type="entry name" value="LTD"/>
    <property type="match status" value="2"/>
</dbReference>
<dbReference type="InterPro" id="IPR032109">
    <property type="entry name" value="Big_3_5"/>
</dbReference>
<feature type="domain" description="LTD" evidence="2">
    <location>
        <begin position="308"/>
        <end position="463"/>
    </location>
</feature>
<evidence type="ECO:0000313" key="3">
    <source>
        <dbReference type="EMBL" id="MBA8802944.1"/>
    </source>
</evidence>
<dbReference type="InterPro" id="IPR036691">
    <property type="entry name" value="Endo/exonu/phosph_ase_sf"/>
</dbReference>
<dbReference type="InterPro" id="IPR001322">
    <property type="entry name" value="Lamin_tail_dom"/>
</dbReference>
<dbReference type="InterPro" id="IPR047971">
    <property type="entry name" value="ExeM-like"/>
</dbReference>
<dbReference type="GO" id="GO:0005975">
    <property type="term" value="P:carbohydrate metabolic process"/>
    <property type="evidence" value="ECO:0007669"/>
    <property type="project" value="UniProtKB-ARBA"/>
</dbReference>
<dbReference type="Pfam" id="PF02872">
    <property type="entry name" value="5_nucleotid_C"/>
    <property type="match status" value="1"/>
</dbReference>
<dbReference type="PANTHER" id="PTHR11575">
    <property type="entry name" value="5'-NUCLEOTIDASE-RELATED"/>
    <property type="match status" value="1"/>
</dbReference>
<dbReference type="InterPro" id="IPR008334">
    <property type="entry name" value="5'-Nucleotdase_C"/>
</dbReference>
<accession>A0A7W3IYN9</accession>
<dbReference type="PANTHER" id="PTHR11575:SF24">
    <property type="entry name" value="5'-NUCLEOTIDASE"/>
    <property type="match status" value="1"/>
</dbReference>
<evidence type="ECO:0000256" key="1">
    <source>
        <dbReference type="SAM" id="SignalP"/>
    </source>
</evidence>
<dbReference type="Proteomes" id="UP000580910">
    <property type="component" value="Unassembled WGS sequence"/>
</dbReference>
<dbReference type="Gene3D" id="3.60.21.10">
    <property type="match status" value="1"/>
</dbReference>
<dbReference type="NCBIfam" id="NF033681">
    <property type="entry name" value="ExeM_NucH_DNase"/>
    <property type="match status" value="1"/>
</dbReference>
<dbReference type="Gene3D" id="3.90.780.10">
    <property type="entry name" value="5'-Nucleotidase, C-terminal domain"/>
    <property type="match status" value="1"/>
</dbReference>
<dbReference type="InterPro" id="IPR015919">
    <property type="entry name" value="Cadherin-like_sf"/>
</dbReference>
<evidence type="ECO:0000313" key="4">
    <source>
        <dbReference type="Proteomes" id="UP000580910"/>
    </source>
</evidence>
<dbReference type="GO" id="GO:0005509">
    <property type="term" value="F:calcium ion binding"/>
    <property type="evidence" value="ECO:0007669"/>
    <property type="project" value="InterPro"/>
</dbReference>
<dbReference type="SUPFAM" id="SSF55816">
    <property type="entry name" value="5'-nucleotidase (syn. UDP-sugar hydrolase), C-terminal domain"/>
    <property type="match status" value="1"/>
</dbReference>
<proteinExistence type="predicted"/>
<feature type="chain" id="PRO_5031411348" evidence="1">
    <location>
        <begin position="41"/>
        <end position="2557"/>
    </location>
</feature>
<dbReference type="PROSITE" id="PS51841">
    <property type="entry name" value="LTD"/>
    <property type="match status" value="2"/>
</dbReference>
<dbReference type="InterPro" id="IPR029052">
    <property type="entry name" value="Metallo-depent_PP-like"/>
</dbReference>
<dbReference type="Pfam" id="PF16640">
    <property type="entry name" value="Big_3_5"/>
    <property type="match status" value="3"/>
</dbReference>
<dbReference type="CDD" id="cd04486">
    <property type="entry name" value="YhcR_OBF_like"/>
    <property type="match status" value="1"/>
</dbReference>
<dbReference type="PRINTS" id="PR01607">
    <property type="entry name" value="APYRASEFAMLY"/>
</dbReference>
<dbReference type="SUPFAM" id="SSF56300">
    <property type="entry name" value="Metallo-dependent phosphatases"/>
    <property type="match status" value="1"/>
</dbReference>
<dbReference type="InterPro" id="IPR036415">
    <property type="entry name" value="Lamin_tail_dom_sf"/>
</dbReference>
<keyword evidence="1" id="KW-0732">Signal</keyword>
<dbReference type="GO" id="GO:0009166">
    <property type="term" value="P:nucleotide catabolic process"/>
    <property type="evidence" value="ECO:0007669"/>
    <property type="project" value="InterPro"/>
</dbReference>
<dbReference type="SUPFAM" id="SSF49313">
    <property type="entry name" value="Cadherin-like"/>
    <property type="match status" value="1"/>
</dbReference>
<gene>
    <name evidence="3" type="ORF">FB382_001235</name>
</gene>
<comment type="caution">
    <text evidence="3">The sequence shown here is derived from an EMBL/GenBank/DDBJ whole genome shotgun (WGS) entry which is preliminary data.</text>
</comment>
<dbReference type="InterPro" id="IPR006179">
    <property type="entry name" value="5_nucleotidase/apyrase"/>
</dbReference>
<organism evidence="3 4">
    <name type="scientific">Nocardioides ginsengisegetis</name>
    <dbReference type="NCBI Taxonomy" id="661491"/>
    <lineage>
        <taxon>Bacteria</taxon>
        <taxon>Bacillati</taxon>
        <taxon>Actinomycetota</taxon>
        <taxon>Actinomycetes</taxon>
        <taxon>Propionibacteriales</taxon>
        <taxon>Nocardioidaceae</taxon>
        <taxon>Nocardioides</taxon>
    </lineage>
</organism>
<dbReference type="SUPFAM" id="SSF56219">
    <property type="entry name" value="DNase I-like"/>
    <property type="match status" value="1"/>
</dbReference>
<dbReference type="GO" id="GO:0030288">
    <property type="term" value="C:outer membrane-bounded periplasmic space"/>
    <property type="evidence" value="ECO:0007669"/>
    <property type="project" value="TreeGrafter"/>
</dbReference>
<dbReference type="InterPro" id="IPR036907">
    <property type="entry name" value="5'-Nucleotdase_C_sf"/>
</dbReference>
<protein>
    <submittedName>
        <fullName evidence="3">5'-nucleotidase</fullName>
        <ecNumber evidence="3">3.1.3.5</ecNumber>
    </submittedName>
</protein>
<dbReference type="EMBL" id="JACGXA010000001">
    <property type="protein sequence ID" value="MBA8802944.1"/>
    <property type="molecule type" value="Genomic_DNA"/>
</dbReference>
<reference evidence="3 4" key="1">
    <citation type="submission" date="2020-07" db="EMBL/GenBank/DDBJ databases">
        <title>Sequencing the genomes of 1000 actinobacteria strains.</title>
        <authorList>
            <person name="Klenk H.-P."/>
        </authorList>
    </citation>
    <scope>NUCLEOTIDE SEQUENCE [LARGE SCALE GENOMIC DNA]</scope>
    <source>
        <strain evidence="3 4">DSM 21349</strain>
    </source>
</reference>
<dbReference type="Gene3D" id="3.60.10.10">
    <property type="entry name" value="Endonuclease/exonuclease/phosphatase"/>
    <property type="match status" value="1"/>
</dbReference>
<dbReference type="EC" id="3.1.3.5" evidence="3"/>